<accession>A0A1E7FX97</accession>
<keyword evidence="4 6" id="KW-0106">Calcium</keyword>
<comment type="similarity">
    <text evidence="5">Belongs to the apyrase family.</text>
</comment>
<reference evidence="7 8" key="1">
    <citation type="submission" date="2016-09" db="EMBL/GenBank/DDBJ databases">
        <title>Extensive genetic diversity and differential bi-allelic expression allows diatom success in the polar Southern Ocean.</title>
        <authorList>
            <consortium name="DOE Joint Genome Institute"/>
            <person name="Mock T."/>
            <person name="Otillar R.P."/>
            <person name="Strauss J."/>
            <person name="Dupont C."/>
            <person name="Frickenhaus S."/>
            <person name="Maumus F."/>
            <person name="Mcmullan M."/>
            <person name="Sanges R."/>
            <person name="Schmutz J."/>
            <person name="Toseland A."/>
            <person name="Valas R."/>
            <person name="Veluchamy A."/>
            <person name="Ward B.J."/>
            <person name="Allen A."/>
            <person name="Barry K."/>
            <person name="Falciatore A."/>
            <person name="Ferrante M."/>
            <person name="Fortunato A.E."/>
            <person name="Gloeckner G."/>
            <person name="Gruber A."/>
            <person name="Hipkin R."/>
            <person name="Janech M."/>
            <person name="Kroth P."/>
            <person name="Leese F."/>
            <person name="Lindquist E."/>
            <person name="Lyon B.R."/>
            <person name="Martin J."/>
            <person name="Mayer C."/>
            <person name="Parker M."/>
            <person name="Quesneville H."/>
            <person name="Raymond J."/>
            <person name="Uhlig C."/>
            <person name="Valentin K.U."/>
            <person name="Worden A.Z."/>
            <person name="Armbrust E.V."/>
            <person name="Bowler C."/>
            <person name="Green B."/>
            <person name="Moulton V."/>
            <person name="Van Oosterhout C."/>
            <person name="Grigoriev I."/>
        </authorList>
    </citation>
    <scope>NUCLEOTIDE SEQUENCE [LARGE SCALE GENOMIC DNA]</scope>
    <source>
        <strain evidence="7 8">CCMP1102</strain>
    </source>
</reference>
<dbReference type="GO" id="GO:0005509">
    <property type="term" value="F:calcium ion binding"/>
    <property type="evidence" value="ECO:0007669"/>
    <property type="project" value="InterPro"/>
</dbReference>
<dbReference type="Pfam" id="PF06079">
    <property type="entry name" value="Apyrase"/>
    <property type="match status" value="1"/>
</dbReference>
<dbReference type="PANTHER" id="PTHR13023:SF3">
    <property type="entry name" value="SOLUBLE CALCIUM-ACTIVATED NUCLEOTIDASE 1"/>
    <property type="match status" value="1"/>
</dbReference>
<dbReference type="PANTHER" id="PTHR13023">
    <property type="entry name" value="APYRASE"/>
    <property type="match status" value="1"/>
</dbReference>
<name>A0A1E7FX97_9STRA</name>
<keyword evidence="2 6" id="KW-0479">Metal-binding</keyword>
<dbReference type="GO" id="GO:0004382">
    <property type="term" value="F:GDP phosphatase activity"/>
    <property type="evidence" value="ECO:0007669"/>
    <property type="project" value="TreeGrafter"/>
</dbReference>
<feature type="binding site" evidence="6">
    <location>
        <position position="118"/>
    </location>
    <ligand>
        <name>Ca(2+)</name>
        <dbReference type="ChEBI" id="CHEBI:29108"/>
    </ligand>
</feature>
<dbReference type="GO" id="GO:0045134">
    <property type="term" value="F:UDP phosphatase activity"/>
    <property type="evidence" value="ECO:0007669"/>
    <property type="project" value="TreeGrafter"/>
</dbReference>
<dbReference type="AlphaFoldDB" id="A0A1E7FX97"/>
<organism evidence="7 8">
    <name type="scientific">Fragilariopsis cylindrus CCMP1102</name>
    <dbReference type="NCBI Taxonomy" id="635003"/>
    <lineage>
        <taxon>Eukaryota</taxon>
        <taxon>Sar</taxon>
        <taxon>Stramenopiles</taxon>
        <taxon>Ochrophyta</taxon>
        <taxon>Bacillariophyta</taxon>
        <taxon>Bacillariophyceae</taxon>
        <taxon>Bacillariophycidae</taxon>
        <taxon>Bacillariales</taxon>
        <taxon>Bacillariaceae</taxon>
        <taxon>Fragilariopsis</taxon>
    </lineage>
</organism>
<protein>
    <submittedName>
        <fullName evidence="7">Apyrase</fullName>
    </submittedName>
</protein>
<keyword evidence="8" id="KW-1185">Reference proteome</keyword>
<evidence type="ECO:0000256" key="6">
    <source>
        <dbReference type="PIRSR" id="PIRSR609283-1"/>
    </source>
</evidence>
<dbReference type="SUPFAM" id="SSF101887">
    <property type="entry name" value="Apyrase"/>
    <property type="match status" value="1"/>
</dbReference>
<dbReference type="InterPro" id="IPR009283">
    <property type="entry name" value="Apyrase"/>
</dbReference>
<dbReference type="Proteomes" id="UP000095751">
    <property type="component" value="Unassembled WGS sequence"/>
</dbReference>
<feature type="binding site" evidence="6">
    <location>
        <position position="303"/>
    </location>
    <ligand>
        <name>Ca(2+)</name>
        <dbReference type="ChEBI" id="CHEBI:29108"/>
    </ligand>
</feature>
<feature type="binding site" evidence="6">
    <location>
        <position position="240"/>
    </location>
    <ligand>
        <name>Ca(2+)</name>
        <dbReference type="ChEBI" id="CHEBI:29108"/>
    </ligand>
</feature>
<dbReference type="KEGG" id="fcy:FRACYDRAFT_177693"/>
<dbReference type="OrthoDB" id="25028at2759"/>
<keyword evidence="3" id="KW-0378">Hydrolase</keyword>
<evidence type="ECO:0000313" key="7">
    <source>
        <dbReference type="EMBL" id="OEU22433.1"/>
    </source>
</evidence>
<evidence type="ECO:0000256" key="2">
    <source>
        <dbReference type="ARBA" id="ARBA00022723"/>
    </source>
</evidence>
<evidence type="ECO:0000313" key="8">
    <source>
        <dbReference type="Proteomes" id="UP000095751"/>
    </source>
</evidence>
<proteinExistence type="inferred from homology"/>
<evidence type="ECO:0000256" key="5">
    <source>
        <dbReference type="ARBA" id="ARBA00025738"/>
    </source>
</evidence>
<dbReference type="InParanoid" id="A0A1E7FX97"/>
<dbReference type="GO" id="GO:0030166">
    <property type="term" value="P:proteoglycan biosynthetic process"/>
    <property type="evidence" value="ECO:0007669"/>
    <property type="project" value="TreeGrafter"/>
</dbReference>
<feature type="binding site" evidence="6">
    <location>
        <position position="119"/>
    </location>
    <ligand>
        <name>Ca(2+)</name>
        <dbReference type="ChEBI" id="CHEBI:29108"/>
    </ligand>
</feature>
<evidence type="ECO:0000256" key="3">
    <source>
        <dbReference type="ARBA" id="ARBA00022801"/>
    </source>
</evidence>
<sequence length="381" mass="42787">MSSDSLHDSGLGPGGSSLRGRLSSKIGSTFSGVLHGGYFSVDGSKTNIDNQFRFAAVTDLDQLSRMKEESKMTYRSLLMPGTITRNKDTNKYTMVMETADTRTLKTKHNEAGRGAEFSELTIFDGRLLTFDDRTGEVFEIMNTKDGKDSFVAPRYIITEGEGDTDKGMKWEWSTTKDGFLYMGSMGKEYTNPDGSVANVNNLWITVMDTHGDFRRINWTDQYNFVRNALGCPSPGYVIHEAINWSPHMRKWVFMPRRISSDAYNDVLDEKKGSNKLVIVDESFTKFEVVEVNMASKDGLHGFSSFAFVPGTKDRHAIALRTVEEDCAGDDLDVCKQRSYIVIFDVLTGEVLMDEVKIEENMKFEGVEFVNMYTKPPALSSS</sequence>
<dbReference type="EMBL" id="KV784353">
    <property type="protein sequence ID" value="OEU22433.1"/>
    <property type="molecule type" value="Genomic_DNA"/>
</dbReference>
<evidence type="ECO:0000256" key="4">
    <source>
        <dbReference type="ARBA" id="ARBA00022837"/>
    </source>
</evidence>
<comment type="cofactor">
    <cofactor evidence="1 6">
        <name>Ca(2+)</name>
        <dbReference type="ChEBI" id="CHEBI:29108"/>
    </cofactor>
</comment>
<evidence type="ECO:0000256" key="1">
    <source>
        <dbReference type="ARBA" id="ARBA00001913"/>
    </source>
</evidence>
<dbReference type="InterPro" id="IPR036258">
    <property type="entry name" value="Apyrase_sf"/>
</dbReference>
<dbReference type="Gene3D" id="2.120.10.100">
    <property type="entry name" value="Apyrase"/>
    <property type="match status" value="1"/>
</dbReference>
<feature type="binding site" evidence="6">
    <location>
        <position position="364"/>
    </location>
    <ligand>
        <name>Ca(2+)</name>
        <dbReference type="ChEBI" id="CHEBI:29108"/>
    </ligand>
</feature>
<gene>
    <name evidence="7" type="ORF">FRACYDRAFT_177693</name>
</gene>
<feature type="binding site" evidence="6">
    <location>
        <position position="171"/>
    </location>
    <ligand>
        <name>Ca(2+)</name>
        <dbReference type="ChEBI" id="CHEBI:29108"/>
    </ligand>
</feature>